<keyword evidence="5" id="KW-1185">Reference proteome</keyword>
<dbReference type="Pfam" id="PF02563">
    <property type="entry name" value="Poly_export"/>
    <property type="match status" value="1"/>
</dbReference>
<evidence type="ECO:0008006" key="6">
    <source>
        <dbReference type="Google" id="ProtNLM"/>
    </source>
</evidence>
<evidence type="ECO:0000259" key="3">
    <source>
        <dbReference type="Pfam" id="PF10531"/>
    </source>
</evidence>
<name>A0ABS1CPC4_9GAMM</name>
<evidence type="ECO:0000259" key="2">
    <source>
        <dbReference type="Pfam" id="PF02563"/>
    </source>
</evidence>
<dbReference type="PANTHER" id="PTHR33619:SF3">
    <property type="entry name" value="POLYSACCHARIDE EXPORT PROTEIN GFCE-RELATED"/>
    <property type="match status" value="1"/>
</dbReference>
<dbReference type="InterPro" id="IPR003715">
    <property type="entry name" value="Poly_export_N"/>
</dbReference>
<dbReference type="Pfam" id="PF10531">
    <property type="entry name" value="SLBB"/>
    <property type="match status" value="1"/>
</dbReference>
<evidence type="ECO:0000256" key="1">
    <source>
        <dbReference type="ARBA" id="ARBA00022729"/>
    </source>
</evidence>
<reference evidence="4 5" key="1">
    <citation type="journal article" date="2020" name="Microorganisms">
        <title>Osmotic Adaptation and Compatible Solute Biosynthesis of Phototrophic Bacteria as Revealed from Genome Analyses.</title>
        <authorList>
            <person name="Imhoff J.F."/>
            <person name="Rahn T."/>
            <person name="Kunzel S."/>
            <person name="Keller A."/>
            <person name="Neulinger S.C."/>
        </authorList>
    </citation>
    <scope>NUCLEOTIDE SEQUENCE [LARGE SCALE GENOMIC DNA]</scope>
    <source>
        <strain evidence="4 5">DSM 6210</strain>
    </source>
</reference>
<keyword evidence="1" id="KW-0732">Signal</keyword>
<dbReference type="Proteomes" id="UP000748752">
    <property type="component" value="Unassembled WGS sequence"/>
</dbReference>
<gene>
    <name evidence="4" type="ORF">CKO31_23900</name>
</gene>
<dbReference type="InterPro" id="IPR049712">
    <property type="entry name" value="Poly_export"/>
</dbReference>
<organism evidence="4 5">
    <name type="scientific">Thiohalocapsa halophila</name>
    <dbReference type="NCBI Taxonomy" id="69359"/>
    <lineage>
        <taxon>Bacteria</taxon>
        <taxon>Pseudomonadati</taxon>
        <taxon>Pseudomonadota</taxon>
        <taxon>Gammaproteobacteria</taxon>
        <taxon>Chromatiales</taxon>
        <taxon>Chromatiaceae</taxon>
        <taxon>Thiohalocapsa</taxon>
    </lineage>
</organism>
<feature type="domain" description="Soluble ligand binding" evidence="3">
    <location>
        <begin position="172"/>
        <end position="213"/>
    </location>
</feature>
<dbReference type="Gene3D" id="3.30.1950.10">
    <property type="entry name" value="wza like domain"/>
    <property type="match status" value="1"/>
</dbReference>
<feature type="domain" description="Polysaccharide export protein N-terminal" evidence="2">
    <location>
        <begin position="89"/>
        <end position="162"/>
    </location>
</feature>
<comment type="caution">
    <text evidence="4">The sequence shown here is derived from an EMBL/GenBank/DDBJ whole genome shotgun (WGS) entry which is preliminary data.</text>
</comment>
<evidence type="ECO:0000313" key="5">
    <source>
        <dbReference type="Proteomes" id="UP000748752"/>
    </source>
</evidence>
<dbReference type="EMBL" id="NRRV01000111">
    <property type="protein sequence ID" value="MBK1633730.1"/>
    <property type="molecule type" value="Genomic_DNA"/>
</dbReference>
<dbReference type="InterPro" id="IPR019554">
    <property type="entry name" value="Soluble_ligand-bd"/>
</dbReference>
<evidence type="ECO:0000313" key="4">
    <source>
        <dbReference type="EMBL" id="MBK1633730.1"/>
    </source>
</evidence>
<protein>
    <recommendedName>
        <fullName evidence="6">Polysaccharide export protein</fullName>
    </recommendedName>
</protein>
<dbReference type="RefSeq" id="WP_200242933.1">
    <property type="nucleotide sequence ID" value="NZ_NRRV01000111.1"/>
</dbReference>
<dbReference type="PANTHER" id="PTHR33619">
    <property type="entry name" value="POLYSACCHARIDE EXPORT PROTEIN GFCE-RELATED"/>
    <property type="match status" value="1"/>
</dbReference>
<sequence>MLPDGLALGIIGNLLKIRRLPAMRQSCLLFGVVVATAGLAACGGGSSVVSNAQPLPGAELRAQAPPATGAQQEDLVPARVGVPNDSAVVTNHRIAAGDVLDIEVFQAEELSTTERVNDGGAIVMPLINAVPVAGLTTEEAEQRIAAALAKDYLQNPQVNVFVSEFADMEISIGGEVEAPGVFPIRGRTTLLEGIALAGGTKRTAKENEVVLFRSRPASADVDAYVVDLKKVQTGELSDPLLAANDKIVVPKSGTRVFIEDVRDTLRGFISFNPLFY</sequence>
<accession>A0ABS1CPC4</accession>
<proteinExistence type="predicted"/>